<dbReference type="Gene3D" id="1.20.120.720">
    <property type="entry name" value="Myosin VI head, motor domain, U50 subdomain"/>
    <property type="match status" value="1"/>
</dbReference>
<reference evidence="10 11" key="1">
    <citation type="journal article" date="2018" name="Sci. Rep.">
        <title>Raphidocelis subcapitata (=Pseudokirchneriella subcapitata) provides an insight into genome evolution and environmental adaptations in the Sphaeropleales.</title>
        <authorList>
            <person name="Suzuki S."/>
            <person name="Yamaguchi H."/>
            <person name="Nakajima N."/>
            <person name="Kawachi M."/>
        </authorList>
    </citation>
    <scope>NUCLEOTIDE SEQUENCE [LARGE SCALE GENOMIC DNA]</scope>
    <source>
        <strain evidence="10 11">NIES-35</strain>
    </source>
</reference>
<evidence type="ECO:0000259" key="8">
    <source>
        <dbReference type="PROSITE" id="PS51456"/>
    </source>
</evidence>
<dbReference type="InParanoid" id="A0A2V0NQG2"/>
<keyword evidence="11" id="KW-1185">Reference proteome</keyword>
<dbReference type="GO" id="GO:0005524">
    <property type="term" value="F:ATP binding"/>
    <property type="evidence" value="ECO:0007669"/>
    <property type="project" value="UniProtKB-UniRule"/>
</dbReference>
<dbReference type="SUPFAM" id="SSF52540">
    <property type="entry name" value="P-loop containing nucleoside triphosphate hydrolases"/>
    <property type="match status" value="1"/>
</dbReference>
<feature type="domain" description="Myosin N-terminal SH3-like" evidence="9">
    <location>
        <begin position="13"/>
        <end position="63"/>
    </location>
</feature>
<dbReference type="Pfam" id="PF02736">
    <property type="entry name" value="Myosin_N"/>
    <property type="match status" value="1"/>
</dbReference>
<dbReference type="InterPro" id="IPR008989">
    <property type="entry name" value="Myosin_S1_N"/>
</dbReference>
<evidence type="ECO:0000256" key="3">
    <source>
        <dbReference type="ARBA" id="ARBA00023123"/>
    </source>
</evidence>
<evidence type="ECO:0000256" key="4">
    <source>
        <dbReference type="ARBA" id="ARBA00023175"/>
    </source>
</evidence>
<feature type="binding site" evidence="6">
    <location>
        <begin position="160"/>
        <end position="167"/>
    </location>
    <ligand>
        <name>ATP</name>
        <dbReference type="ChEBI" id="CHEBI:30616"/>
    </ligand>
</feature>
<comment type="similarity">
    <text evidence="6">Belongs to the TRAFAC class myosin-kinesin ATPase superfamily. Myosin family.</text>
</comment>
<protein>
    <submittedName>
        <fullName evidence="10">Type XI myosin heavy chain protein</fullName>
    </submittedName>
</protein>
<dbReference type="SUPFAM" id="SSF56801">
    <property type="entry name" value="Acetyl-CoA synthetase-like"/>
    <property type="match status" value="1"/>
</dbReference>
<dbReference type="EMBL" id="BDRX01000002">
    <property type="protein sequence ID" value="GBF87780.1"/>
    <property type="molecule type" value="Genomic_DNA"/>
</dbReference>
<evidence type="ECO:0000256" key="1">
    <source>
        <dbReference type="ARBA" id="ARBA00022741"/>
    </source>
</evidence>
<evidence type="ECO:0000256" key="6">
    <source>
        <dbReference type="PROSITE-ProRule" id="PRU00782"/>
    </source>
</evidence>
<dbReference type="OrthoDB" id="1700726at2759"/>
<keyword evidence="4 6" id="KW-0505">Motor protein</keyword>
<dbReference type="PRINTS" id="PR00193">
    <property type="entry name" value="MYOSINHEAVY"/>
</dbReference>
<dbReference type="SMART" id="SM00242">
    <property type="entry name" value="MYSc"/>
    <property type="match status" value="1"/>
</dbReference>
<dbReference type="AlphaFoldDB" id="A0A2V0NQG2"/>
<organism evidence="10 11">
    <name type="scientific">Raphidocelis subcapitata</name>
    <dbReference type="NCBI Taxonomy" id="307507"/>
    <lineage>
        <taxon>Eukaryota</taxon>
        <taxon>Viridiplantae</taxon>
        <taxon>Chlorophyta</taxon>
        <taxon>core chlorophytes</taxon>
        <taxon>Chlorophyceae</taxon>
        <taxon>CS clade</taxon>
        <taxon>Sphaeropleales</taxon>
        <taxon>Selenastraceae</taxon>
        <taxon>Raphidocelis</taxon>
    </lineage>
</organism>
<keyword evidence="5 6" id="KW-0009">Actin-binding</keyword>
<dbReference type="Gene3D" id="3.40.50.12780">
    <property type="entry name" value="N-terminal domain of ligase-like"/>
    <property type="match status" value="1"/>
</dbReference>
<dbReference type="GO" id="GO:0016459">
    <property type="term" value="C:myosin complex"/>
    <property type="evidence" value="ECO:0007669"/>
    <property type="project" value="UniProtKB-KW"/>
</dbReference>
<proteinExistence type="inferred from homology"/>
<dbReference type="InterPro" id="IPR004009">
    <property type="entry name" value="SH3_Myosin"/>
</dbReference>
<keyword evidence="3 6" id="KW-0518">Myosin</keyword>
<dbReference type="Proteomes" id="UP000247498">
    <property type="component" value="Unassembled WGS sequence"/>
</dbReference>
<dbReference type="Gene3D" id="3.40.850.10">
    <property type="entry name" value="Kinesin motor domain"/>
    <property type="match status" value="1"/>
</dbReference>
<gene>
    <name evidence="10" type="ORF">Rsub_00491</name>
</gene>
<keyword evidence="1 6" id="KW-0547">Nucleotide-binding</keyword>
<dbReference type="InterPro" id="IPR042099">
    <property type="entry name" value="ANL_N_sf"/>
</dbReference>
<dbReference type="PANTHER" id="PTHR43272:SF3">
    <property type="entry name" value="LONG CHAIN ACYL-COA SYNTHETASE 4"/>
    <property type="match status" value="1"/>
</dbReference>
<dbReference type="STRING" id="307507.A0A2V0NQG2"/>
<evidence type="ECO:0000259" key="9">
    <source>
        <dbReference type="PROSITE" id="PS51844"/>
    </source>
</evidence>
<comment type="caution">
    <text evidence="10">The sequence shown here is derived from an EMBL/GenBank/DDBJ whole genome shotgun (WGS) entry which is preliminary data.</text>
</comment>
<feature type="domain" description="Myosin motor" evidence="8">
    <location>
        <begin position="66"/>
        <end position="418"/>
    </location>
</feature>
<dbReference type="Gene3D" id="2.30.30.360">
    <property type="entry name" value="Myosin S1 fragment, N-terminal"/>
    <property type="match status" value="1"/>
</dbReference>
<dbReference type="InterPro" id="IPR027417">
    <property type="entry name" value="P-loop_NTPase"/>
</dbReference>
<evidence type="ECO:0000256" key="7">
    <source>
        <dbReference type="SAM" id="MobiDB-lite"/>
    </source>
</evidence>
<evidence type="ECO:0000313" key="10">
    <source>
        <dbReference type="EMBL" id="GBF87780.1"/>
    </source>
</evidence>
<dbReference type="GO" id="GO:0016020">
    <property type="term" value="C:membrane"/>
    <property type="evidence" value="ECO:0007669"/>
    <property type="project" value="TreeGrafter"/>
</dbReference>
<name>A0A2V0NQG2_9CHLO</name>
<dbReference type="PROSITE" id="PS51456">
    <property type="entry name" value="MYOSIN_MOTOR"/>
    <property type="match status" value="1"/>
</dbReference>
<evidence type="ECO:0000313" key="11">
    <source>
        <dbReference type="Proteomes" id="UP000247498"/>
    </source>
</evidence>
<dbReference type="GO" id="GO:0051015">
    <property type="term" value="F:actin filament binding"/>
    <property type="evidence" value="ECO:0007669"/>
    <property type="project" value="InterPro"/>
</dbReference>
<keyword evidence="2 6" id="KW-0067">ATP-binding</keyword>
<dbReference type="InterPro" id="IPR001609">
    <property type="entry name" value="Myosin_head_motor_dom-like"/>
</dbReference>
<dbReference type="PROSITE" id="PS51844">
    <property type="entry name" value="SH3_LIKE"/>
    <property type="match status" value="1"/>
</dbReference>
<evidence type="ECO:0000256" key="2">
    <source>
        <dbReference type="ARBA" id="ARBA00022840"/>
    </source>
</evidence>
<dbReference type="Pfam" id="PF00063">
    <property type="entry name" value="Myosin_head"/>
    <property type="match status" value="1"/>
</dbReference>
<sequence length="784" mass="85735">MTAGGEPHTVIHTIGSRVWLRDEAEGWVRGEVVKLDGGHITVQLEDSNQQRRVPQEDAPLQNNDTRGVEDMTALSYLHEPGVLWNLRQRFSFDEIYTYTGSILIAVNPFAPLPHIYGTHMMDQYRGADLGDLSPHVYAIADAAYKQMRKENCGQAILVSGESGAGKTETSKLIMKYLAYMGGYMEANTRRRSSTGGSRSVEEQVLESNPLLEAFGNAKTVRNNNSSRFGKYVEINFNGDGAISGASIRTYLLERSRVVSVNNPERSYHIFYQLCDGASEEERKRWRLRPANEYHYLNQSTCFEIPGDSNAEEYQRTVTAMAKVGIPPEQREAVLACVAAVLHLGNVQFAEGRDADSSMIKPGGAAEEALAAAAEMLGVPRDGLAHALTTRTRQTPEGPIISPLSVRAATETRDSLAKGDTTKLVDDIGALRPTMFIGVPRIFDRIYGGVTAQIEKAGGAKKLLFNWGKARKLHFLKEGFKQDGASPFFDKLVFSKVKARLGGRVRLIVSGGAPLAPHVEEFLRVAMCAPVAQGYGLTECCAGAAIALADNWAQFATNGPPLPCIEIRFESVPEMGYDATGPDPAGEVLLRGPCLFSGYYKQQDKTDEVVDADGWFHTGDIGTLTPSGGLKIVDRKKNIFKLSQGEYIAVEKLEATYAKAAPVEQVWVYGDSYQSKLVAVVHPKAPALKAWAKDKGKTGTLEELCADPDAAAWVQSELVAAGKGDRLKGFELVAAVHLEPEAFSVEGDLMTPTFKLKRPQLKKKYQPEIDRMYAVIEAAPPAKRA</sequence>
<dbReference type="GO" id="GO:0005783">
    <property type="term" value="C:endoplasmic reticulum"/>
    <property type="evidence" value="ECO:0007669"/>
    <property type="project" value="TreeGrafter"/>
</dbReference>
<feature type="region of interest" description="Disordered" evidence="7">
    <location>
        <begin position="46"/>
        <end position="65"/>
    </location>
</feature>
<accession>A0A2V0NQG2</accession>
<dbReference type="InterPro" id="IPR036961">
    <property type="entry name" value="Kinesin_motor_dom_sf"/>
</dbReference>
<dbReference type="GO" id="GO:0004467">
    <property type="term" value="F:long-chain fatty acid-CoA ligase activity"/>
    <property type="evidence" value="ECO:0007669"/>
    <property type="project" value="TreeGrafter"/>
</dbReference>
<evidence type="ECO:0000256" key="5">
    <source>
        <dbReference type="ARBA" id="ARBA00023203"/>
    </source>
</evidence>
<dbReference type="PANTHER" id="PTHR43272">
    <property type="entry name" value="LONG-CHAIN-FATTY-ACID--COA LIGASE"/>
    <property type="match status" value="1"/>
</dbReference>
<dbReference type="GO" id="GO:0003774">
    <property type="term" value="F:cytoskeletal motor activity"/>
    <property type="evidence" value="ECO:0007669"/>
    <property type="project" value="UniProtKB-UniRule"/>
</dbReference>
<comment type="caution">
    <text evidence="6">Lacks conserved residue(s) required for the propagation of feature annotation.</text>
</comment>